<proteinExistence type="predicted"/>
<dbReference type="PRINTS" id="PR00449">
    <property type="entry name" value="RASTRNSFRMNG"/>
</dbReference>
<dbReference type="EMBL" id="BGPR01002545">
    <property type="protein sequence ID" value="GBM75231.1"/>
    <property type="molecule type" value="Genomic_DNA"/>
</dbReference>
<dbReference type="Gene3D" id="3.40.50.300">
    <property type="entry name" value="P-loop containing nucleotide triphosphate hydrolases"/>
    <property type="match status" value="1"/>
</dbReference>
<evidence type="ECO:0000313" key="3">
    <source>
        <dbReference type="Proteomes" id="UP000499080"/>
    </source>
</evidence>
<dbReference type="CDD" id="cd00882">
    <property type="entry name" value="Ras_like_GTPase"/>
    <property type="match status" value="1"/>
</dbReference>
<accession>A0A4Y2IBY5</accession>
<dbReference type="GO" id="GO:0005525">
    <property type="term" value="F:GTP binding"/>
    <property type="evidence" value="ECO:0007669"/>
    <property type="project" value="InterPro"/>
</dbReference>
<dbReference type="OrthoDB" id="6428733at2759"/>
<evidence type="ECO:0000256" key="1">
    <source>
        <dbReference type="SAM" id="MobiDB-lite"/>
    </source>
</evidence>
<reference evidence="2 3" key="1">
    <citation type="journal article" date="2019" name="Sci. Rep.">
        <title>Orb-weaving spider Araneus ventricosus genome elucidates the spidroin gene catalogue.</title>
        <authorList>
            <person name="Kono N."/>
            <person name="Nakamura H."/>
            <person name="Ohtoshi R."/>
            <person name="Moran D.A.P."/>
            <person name="Shinohara A."/>
            <person name="Yoshida Y."/>
            <person name="Fujiwara M."/>
            <person name="Mori M."/>
            <person name="Tomita M."/>
            <person name="Arakawa K."/>
        </authorList>
    </citation>
    <scope>NUCLEOTIDE SEQUENCE [LARGE SCALE GENOMIC DNA]</scope>
</reference>
<evidence type="ECO:0000313" key="2">
    <source>
        <dbReference type="EMBL" id="GBM75231.1"/>
    </source>
</evidence>
<dbReference type="GO" id="GO:0003924">
    <property type="term" value="F:GTPase activity"/>
    <property type="evidence" value="ECO:0007669"/>
    <property type="project" value="InterPro"/>
</dbReference>
<dbReference type="AlphaFoldDB" id="A0A4Y2IBY5"/>
<dbReference type="SUPFAM" id="SSF52540">
    <property type="entry name" value="P-loop containing nucleoside triphosphate hydrolases"/>
    <property type="match status" value="1"/>
</dbReference>
<gene>
    <name evidence="2" type="ORF">AVEN_73994_1</name>
</gene>
<comment type="caution">
    <text evidence="2">The sequence shown here is derived from an EMBL/GenBank/DDBJ whole genome shotgun (WGS) entry which is preliminary data.</text>
</comment>
<organism evidence="2 3">
    <name type="scientific">Araneus ventricosus</name>
    <name type="common">Orbweaver spider</name>
    <name type="synonym">Epeira ventricosa</name>
    <dbReference type="NCBI Taxonomy" id="182803"/>
    <lineage>
        <taxon>Eukaryota</taxon>
        <taxon>Metazoa</taxon>
        <taxon>Ecdysozoa</taxon>
        <taxon>Arthropoda</taxon>
        <taxon>Chelicerata</taxon>
        <taxon>Arachnida</taxon>
        <taxon>Araneae</taxon>
        <taxon>Araneomorphae</taxon>
        <taxon>Entelegynae</taxon>
        <taxon>Araneoidea</taxon>
        <taxon>Araneidae</taxon>
        <taxon>Araneus</taxon>
    </lineage>
</organism>
<name>A0A4Y2IBY5_ARAVE</name>
<feature type="region of interest" description="Disordered" evidence="1">
    <location>
        <begin position="1"/>
        <end position="26"/>
    </location>
</feature>
<dbReference type="Proteomes" id="UP000499080">
    <property type="component" value="Unassembled WGS sequence"/>
</dbReference>
<sequence>MATPKKFPTDKPGISVPRMPTSTVSPCGPVSVPQEAFRNAKPFQNFKVAFIGRTGSGRNSLAWRMNNLNDSELPALPSLPCREVILETSTRPALRHQGIVGIQIRIVPPEDLHGQPFFDRHGGIGECEVIVFVVDLGDERSSDDFYTFFRKAQRYSRRGIPPFLIVGNKVDLRLLGIVTQHRWGENTANLYSARAYLECSAKSNDRVGDVLDAMLRILL</sequence>
<protein>
    <submittedName>
        <fullName evidence="2">Uncharacterized protein</fullName>
    </submittedName>
</protein>
<dbReference type="Pfam" id="PF00071">
    <property type="entry name" value="Ras"/>
    <property type="match status" value="1"/>
</dbReference>
<dbReference type="InterPro" id="IPR001806">
    <property type="entry name" value="Small_GTPase"/>
</dbReference>
<keyword evidence="3" id="KW-1185">Reference proteome</keyword>
<dbReference type="InterPro" id="IPR027417">
    <property type="entry name" value="P-loop_NTPase"/>
</dbReference>